<feature type="transmembrane region" description="Helical" evidence="1">
    <location>
        <begin position="207"/>
        <end position="230"/>
    </location>
</feature>
<accession>A0ABR6YBX2</accession>
<keyword evidence="1" id="KW-0472">Membrane</keyword>
<feature type="transmembrane region" description="Helical" evidence="1">
    <location>
        <begin position="178"/>
        <end position="195"/>
    </location>
</feature>
<keyword evidence="3" id="KW-1185">Reference proteome</keyword>
<organism evidence="2 3">
    <name type="scientific">Undibacterium flavidum</name>
    <dbReference type="NCBI Taxonomy" id="2762297"/>
    <lineage>
        <taxon>Bacteria</taxon>
        <taxon>Pseudomonadati</taxon>
        <taxon>Pseudomonadota</taxon>
        <taxon>Betaproteobacteria</taxon>
        <taxon>Burkholderiales</taxon>
        <taxon>Oxalobacteraceae</taxon>
        <taxon>Undibacterium</taxon>
    </lineage>
</organism>
<dbReference type="PANTHER" id="PTHR34368:SF1">
    <property type="entry name" value="OS01G0962200 PROTEIN"/>
    <property type="match status" value="1"/>
</dbReference>
<feature type="transmembrane region" description="Helical" evidence="1">
    <location>
        <begin position="83"/>
        <end position="107"/>
    </location>
</feature>
<dbReference type="EMBL" id="JACOGA010000009">
    <property type="protein sequence ID" value="MBC3874086.1"/>
    <property type="molecule type" value="Genomic_DNA"/>
</dbReference>
<protein>
    <recommendedName>
        <fullName evidence="4">Ceramidase</fullName>
    </recommendedName>
</protein>
<dbReference type="Proteomes" id="UP000624279">
    <property type="component" value="Unassembled WGS sequence"/>
</dbReference>
<evidence type="ECO:0000313" key="2">
    <source>
        <dbReference type="EMBL" id="MBC3874086.1"/>
    </source>
</evidence>
<keyword evidence="1" id="KW-0812">Transmembrane</keyword>
<feature type="transmembrane region" description="Helical" evidence="1">
    <location>
        <begin position="50"/>
        <end position="71"/>
    </location>
</feature>
<evidence type="ECO:0000256" key="1">
    <source>
        <dbReference type="SAM" id="Phobius"/>
    </source>
</evidence>
<evidence type="ECO:0008006" key="4">
    <source>
        <dbReference type="Google" id="ProtNLM"/>
    </source>
</evidence>
<keyword evidence="1" id="KW-1133">Transmembrane helix</keyword>
<name>A0ABR6YBX2_9BURK</name>
<proteinExistence type="predicted"/>
<feature type="transmembrane region" description="Helical" evidence="1">
    <location>
        <begin position="119"/>
        <end position="140"/>
    </location>
</feature>
<dbReference type="RefSeq" id="WP_186942119.1">
    <property type="nucleotide sequence ID" value="NZ_JACOGA010000009.1"/>
</dbReference>
<reference evidence="2 3" key="1">
    <citation type="submission" date="2020-08" db="EMBL/GenBank/DDBJ databases">
        <title>Novel species isolated from subtropical streams in China.</title>
        <authorList>
            <person name="Lu H."/>
        </authorList>
    </citation>
    <scope>NUCLEOTIDE SEQUENCE [LARGE SCALE GENOMIC DNA]</scope>
    <source>
        <strain evidence="2 3">LX15W</strain>
    </source>
</reference>
<evidence type="ECO:0000313" key="3">
    <source>
        <dbReference type="Proteomes" id="UP000624279"/>
    </source>
</evidence>
<sequence length="266" mass="29226">MRSRLIYLPTFFVVLISVAFLWHGAIPQYAHYHEFADASSCWGIPNALDVLSNLPFAIVGLIGLFGIVRCGHDRKQRSGKGGAQYYAYLAFALSICATCLGSTYYHLAPDDARLFWDRLPIALACASLLVAVHIEAKHASQITGARNRHANFLGYAELLLMLTFAVSSVVWWQHTGDLRLYLGLQVAAIVLVPLWQFIYPVARSQRILFGLAIAGYVLAKLAEIGDAAILVHTGMISGHSIKHLLAAVAAGLILYAWRKNSASLKY</sequence>
<feature type="transmembrane region" description="Helical" evidence="1">
    <location>
        <begin position="236"/>
        <end position="257"/>
    </location>
</feature>
<gene>
    <name evidence="2" type="ORF">H8K55_10830</name>
</gene>
<comment type="caution">
    <text evidence="2">The sequence shown here is derived from an EMBL/GenBank/DDBJ whole genome shotgun (WGS) entry which is preliminary data.</text>
</comment>
<feature type="transmembrane region" description="Helical" evidence="1">
    <location>
        <begin position="7"/>
        <end position="30"/>
    </location>
</feature>
<feature type="transmembrane region" description="Helical" evidence="1">
    <location>
        <begin position="152"/>
        <end position="172"/>
    </location>
</feature>
<dbReference type="PANTHER" id="PTHR34368">
    <property type="entry name" value="OS01G0962200 PROTEIN"/>
    <property type="match status" value="1"/>
</dbReference>